<dbReference type="Proteomes" id="UP001469553">
    <property type="component" value="Unassembled WGS sequence"/>
</dbReference>
<evidence type="ECO:0000313" key="1">
    <source>
        <dbReference type="EMBL" id="MEQ2292479.1"/>
    </source>
</evidence>
<protein>
    <submittedName>
        <fullName evidence="1">Uncharacterized protein</fullName>
    </submittedName>
</protein>
<dbReference type="EMBL" id="JAHRIP010030378">
    <property type="protein sequence ID" value="MEQ2292479.1"/>
    <property type="molecule type" value="Genomic_DNA"/>
</dbReference>
<keyword evidence="2" id="KW-1185">Reference proteome</keyword>
<comment type="caution">
    <text evidence="1">The sequence shown here is derived from an EMBL/GenBank/DDBJ whole genome shotgun (WGS) entry which is preliminary data.</text>
</comment>
<evidence type="ECO:0000313" key="2">
    <source>
        <dbReference type="Proteomes" id="UP001469553"/>
    </source>
</evidence>
<reference evidence="1 2" key="1">
    <citation type="submission" date="2021-06" db="EMBL/GenBank/DDBJ databases">
        <authorList>
            <person name="Palmer J.M."/>
        </authorList>
    </citation>
    <scope>NUCLEOTIDE SEQUENCE [LARGE SCALE GENOMIC DNA]</scope>
    <source>
        <strain evidence="1 2">AS_MEX2019</strain>
        <tissue evidence="1">Muscle</tissue>
    </source>
</reference>
<name>A0ABV0YF80_9TELE</name>
<gene>
    <name evidence="1" type="ORF">AMECASPLE_023477</name>
</gene>
<sequence length="108" mass="11622">MCHTICVALAGATLHPQWDPDKMTDESDCRNHYCTADSSICVKLHTTSQGLPHPMFQMTGPNPSLPTSIKALVGHTSLTQHCHKTSALSIACVVPCHGGDSSHQNNFI</sequence>
<organism evidence="1 2">
    <name type="scientific">Ameca splendens</name>
    <dbReference type="NCBI Taxonomy" id="208324"/>
    <lineage>
        <taxon>Eukaryota</taxon>
        <taxon>Metazoa</taxon>
        <taxon>Chordata</taxon>
        <taxon>Craniata</taxon>
        <taxon>Vertebrata</taxon>
        <taxon>Euteleostomi</taxon>
        <taxon>Actinopterygii</taxon>
        <taxon>Neopterygii</taxon>
        <taxon>Teleostei</taxon>
        <taxon>Neoteleostei</taxon>
        <taxon>Acanthomorphata</taxon>
        <taxon>Ovalentaria</taxon>
        <taxon>Atherinomorphae</taxon>
        <taxon>Cyprinodontiformes</taxon>
        <taxon>Goodeidae</taxon>
        <taxon>Ameca</taxon>
    </lineage>
</organism>
<accession>A0ABV0YF80</accession>
<proteinExistence type="predicted"/>